<sequence length="263" mass="29628">MKSLLLQIALILTVTLILMVEGRKGCLSGCCRCLRCWEKQMKCKGYGSNCSGPRNVIDKKYHAVANELGVEKSPPKKKASQTVETTADDNAESRRGNFKEKGYRVADDILEEKTGHSTVFDKMNNLVTNLWTGTTELPRVFIQKKSGVDIYSNEVEEGDATVFDLKNADVSDGIVQDKSEPPYTLKRKDKNANERKFATSFGEREVDTKADISKHESNDVKEFNNDKQRTSENNDVDKDKRVIAMLAQILRRLKSVQKKREGG</sequence>
<keyword evidence="4" id="KW-1185">Reference proteome</keyword>
<evidence type="ECO:0000256" key="2">
    <source>
        <dbReference type="SAM" id="SignalP"/>
    </source>
</evidence>
<dbReference type="EMBL" id="CP111023">
    <property type="protein sequence ID" value="WAR20785.1"/>
    <property type="molecule type" value="Genomic_DNA"/>
</dbReference>
<feature type="region of interest" description="Disordered" evidence="1">
    <location>
        <begin position="71"/>
        <end position="96"/>
    </location>
</feature>
<feature type="chain" id="PRO_5046369085" evidence="2">
    <location>
        <begin position="23"/>
        <end position="263"/>
    </location>
</feature>
<protein>
    <submittedName>
        <fullName evidence="3">Uncharacterized protein</fullName>
    </submittedName>
</protein>
<name>A0ABY7FF52_MYAAR</name>
<organism evidence="3 4">
    <name type="scientific">Mya arenaria</name>
    <name type="common">Soft-shell clam</name>
    <dbReference type="NCBI Taxonomy" id="6604"/>
    <lineage>
        <taxon>Eukaryota</taxon>
        <taxon>Metazoa</taxon>
        <taxon>Spiralia</taxon>
        <taxon>Lophotrochozoa</taxon>
        <taxon>Mollusca</taxon>
        <taxon>Bivalvia</taxon>
        <taxon>Autobranchia</taxon>
        <taxon>Heteroconchia</taxon>
        <taxon>Euheterodonta</taxon>
        <taxon>Imparidentia</taxon>
        <taxon>Neoheterodontei</taxon>
        <taxon>Myida</taxon>
        <taxon>Myoidea</taxon>
        <taxon>Myidae</taxon>
        <taxon>Mya</taxon>
    </lineage>
</organism>
<evidence type="ECO:0000313" key="3">
    <source>
        <dbReference type="EMBL" id="WAR20785.1"/>
    </source>
</evidence>
<feature type="non-terminal residue" evidence="3">
    <location>
        <position position="263"/>
    </location>
</feature>
<feature type="signal peptide" evidence="2">
    <location>
        <begin position="1"/>
        <end position="22"/>
    </location>
</feature>
<evidence type="ECO:0000313" key="4">
    <source>
        <dbReference type="Proteomes" id="UP001164746"/>
    </source>
</evidence>
<reference evidence="3" key="1">
    <citation type="submission" date="2022-11" db="EMBL/GenBank/DDBJ databases">
        <title>Centuries of genome instability and evolution in soft-shell clam transmissible cancer (bioRxiv).</title>
        <authorList>
            <person name="Hart S.F.M."/>
            <person name="Yonemitsu M.A."/>
            <person name="Giersch R.M."/>
            <person name="Beal B.F."/>
            <person name="Arriagada G."/>
            <person name="Davis B.W."/>
            <person name="Ostrander E.A."/>
            <person name="Goff S.P."/>
            <person name="Metzger M.J."/>
        </authorList>
    </citation>
    <scope>NUCLEOTIDE SEQUENCE</scope>
    <source>
        <strain evidence="3">MELC-2E11</strain>
        <tissue evidence="3">Siphon/mantle</tissue>
    </source>
</reference>
<gene>
    <name evidence="3" type="ORF">MAR_014759</name>
</gene>
<accession>A0ABY7FF52</accession>
<proteinExistence type="predicted"/>
<keyword evidence="2" id="KW-0732">Signal</keyword>
<feature type="region of interest" description="Disordered" evidence="1">
    <location>
        <begin position="196"/>
        <end position="238"/>
    </location>
</feature>
<dbReference type="Proteomes" id="UP001164746">
    <property type="component" value="Chromosome 12"/>
</dbReference>
<evidence type="ECO:0000256" key="1">
    <source>
        <dbReference type="SAM" id="MobiDB-lite"/>
    </source>
</evidence>